<dbReference type="STRING" id="866536.Belba_2796"/>
<accession>I3Z7W3</accession>
<gene>
    <name evidence="1" type="ordered locus">Belba_2796</name>
</gene>
<organism evidence="1 2">
    <name type="scientific">Belliella baltica (strain DSM 15883 / CIP 108006 / LMG 21964 / BA134)</name>
    <dbReference type="NCBI Taxonomy" id="866536"/>
    <lineage>
        <taxon>Bacteria</taxon>
        <taxon>Pseudomonadati</taxon>
        <taxon>Bacteroidota</taxon>
        <taxon>Cytophagia</taxon>
        <taxon>Cytophagales</taxon>
        <taxon>Cyclobacteriaceae</taxon>
        <taxon>Belliella</taxon>
    </lineage>
</organism>
<dbReference type="AlphaFoldDB" id="I3Z7W3"/>
<sequence length="35" mass="4014">MIADNYYQVISGLVVSAPNHSACSSDWKYEIIYFQ</sequence>
<dbReference type="EMBL" id="CP003281">
    <property type="protein sequence ID" value="AFL85331.1"/>
    <property type="molecule type" value="Genomic_DNA"/>
</dbReference>
<proteinExistence type="predicted"/>
<reference evidence="2" key="1">
    <citation type="submission" date="2012-06" db="EMBL/GenBank/DDBJ databases">
        <title>The complete genome of Belliella baltica DSM 15883.</title>
        <authorList>
            <person name="Lucas S."/>
            <person name="Copeland A."/>
            <person name="Lapidus A."/>
            <person name="Goodwin L."/>
            <person name="Pitluck S."/>
            <person name="Peters L."/>
            <person name="Mikhailova N."/>
            <person name="Davenport K."/>
            <person name="Kyrpides N."/>
            <person name="Mavromatis K."/>
            <person name="Pagani I."/>
            <person name="Ivanova N."/>
            <person name="Ovchinnikova G."/>
            <person name="Zeytun A."/>
            <person name="Detter J.C."/>
            <person name="Han C."/>
            <person name="Land M."/>
            <person name="Hauser L."/>
            <person name="Markowitz V."/>
            <person name="Cheng J.-F."/>
            <person name="Hugenholtz P."/>
            <person name="Woyke T."/>
            <person name="Wu D."/>
            <person name="Tindall B."/>
            <person name="Pomrenke H."/>
            <person name="Brambilla E."/>
            <person name="Klenk H.-P."/>
            <person name="Eisen J.A."/>
        </authorList>
    </citation>
    <scope>NUCLEOTIDE SEQUENCE [LARGE SCALE GENOMIC DNA]</scope>
    <source>
        <strain evidence="2">DSM 15883 / CIP 108006 / LMG 21964 / BA134</strain>
    </source>
</reference>
<evidence type="ECO:0000313" key="2">
    <source>
        <dbReference type="Proteomes" id="UP000006050"/>
    </source>
</evidence>
<dbReference type="Proteomes" id="UP000006050">
    <property type="component" value="Chromosome"/>
</dbReference>
<dbReference type="KEGG" id="bbd:Belba_2796"/>
<dbReference type="HOGENOM" id="CLU_3363507_0_0_10"/>
<evidence type="ECO:0000313" key="1">
    <source>
        <dbReference type="EMBL" id="AFL85331.1"/>
    </source>
</evidence>
<name>I3Z7W3_BELBD</name>
<keyword evidence="2" id="KW-1185">Reference proteome</keyword>
<protein>
    <submittedName>
        <fullName evidence="1">Uncharacterized protein</fullName>
    </submittedName>
</protein>